<reference evidence="2 3" key="3">
    <citation type="submission" date="2019-11" db="EMBL/GenBank/DDBJ databases">
        <title>A de novo genome assembly of a pear dwarfing rootstock.</title>
        <authorList>
            <person name="Wang F."/>
            <person name="Wang J."/>
            <person name="Li S."/>
            <person name="Zhang Y."/>
            <person name="Fang M."/>
            <person name="Ma L."/>
            <person name="Zhao Y."/>
            <person name="Jiang S."/>
        </authorList>
    </citation>
    <scope>NUCLEOTIDE SEQUENCE [LARGE SCALE GENOMIC DNA]</scope>
    <source>
        <strain evidence="2">S2</strain>
        <tissue evidence="2">Leaf</tissue>
    </source>
</reference>
<dbReference type="Pfam" id="PF12776">
    <property type="entry name" value="Myb_DNA-bind_3"/>
    <property type="match status" value="1"/>
</dbReference>
<proteinExistence type="predicted"/>
<organism evidence="2 3">
    <name type="scientific">Pyrus ussuriensis x Pyrus communis</name>
    <dbReference type="NCBI Taxonomy" id="2448454"/>
    <lineage>
        <taxon>Eukaryota</taxon>
        <taxon>Viridiplantae</taxon>
        <taxon>Streptophyta</taxon>
        <taxon>Embryophyta</taxon>
        <taxon>Tracheophyta</taxon>
        <taxon>Spermatophyta</taxon>
        <taxon>Magnoliopsida</taxon>
        <taxon>eudicotyledons</taxon>
        <taxon>Gunneridae</taxon>
        <taxon>Pentapetalae</taxon>
        <taxon>rosids</taxon>
        <taxon>fabids</taxon>
        <taxon>Rosales</taxon>
        <taxon>Rosaceae</taxon>
        <taxon>Amygdaloideae</taxon>
        <taxon>Maleae</taxon>
        <taxon>Pyrus</taxon>
    </lineage>
</organism>
<accession>A0A5N5HCM3</accession>
<feature type="domain" description="Myb/SANT-like" evidence="1">
    <location>
        <begin position="1"/>
        <end position="53"/>
    </location>
</feature>
<evidence type="ECO:0000313" key="2">
    <source>
        <dbReference type="EMBL" id="KAB2625378.1"/>
    </source>
</evidence>
<protein>
    <recommendedName>
        <fullName evidence="1">Myb/SANT-like domain-containing protein</fullName>
    </recommendedName>
</protein>
<evidence type="ECO:0000259" key="1">
    <source>
        <dbReference type="Pfam" id="PF12776"/>
    </source>
</evidence>
<evidence type="ECO:0000313" key="3">
    <source>
        <dbReference type="Proteomes" id="UP000327157"/>
    </source>
</evidence>
<dbReference type="Proteomes" id="UP000327157">
    <property type="component" value="Chromosome 16"/>
</dbReference>
<dbReference type="OrthoDB" id="611564at2759"/>
<keyword evidence="3" id="KW-1185">Reference proteome</keyword>
<dbReference type="EMBL" id="SMOL01000160">
    <property type="protein sequence ID" value="KAB2625378.1"/>
    <property type="molecule type" value="Genomic_DNA"/>
</dbReference>
<dbReference type="AlphaFoldDB" id="A0A5N5HCM3"/>
<comment type="caution">
    <text evidence="2">The sequence shown here is derived from an EMBL/GenBank/DDBJ whole genome shotgun (WGS) entry which is preliminary data.</text>
</comment>
<gene>
    <name evidence="2" type="ORF">D8674_017038</name>
</gene>
<sequence length="54" mass="5972">MERALADILIEERRLGNKGNGGWKTTAYNSAAAILSAQFDIHITADNIRNRVKS</sequence>
<name>A0A5N5HCM3_9ROSA</name>
<dbReference type="InterPro" id="IPR024752">
    <property type="entry name" value="Myb/SANT-like_dom"/>
</dbReference>
<reference evidence="3" key="2">
    <citation type="submission" date="2019-10" db="EMBL/GenBank/DDBJ databases">
        <title>A de novo genome assembly of a pear dwarfing rootstock.</title>
        <authorList>
            <person name="Wang F."/>
            <person name="Wang J."/>
            <person name="Li S."/>
            <person name="Zhang Y."/>
            <person name="Fang M."/>
            <person name="Ma L."/>
            <person name="Zhao Y."/>
            <person name="Jiang S."/>
        </authorList>
    </citation>
    <scope>NUCLEOTIDE SEQUENCE [LARGE SCALE GENOMIC DNA]</scope>
</reference>
<reference evidence="2 3" key="1">
    <citation type="submission" date="2019-09" db="EMBL/GenBank/DDBJ databases">
        <authorList>
            <person name="Ou C."/>
        </authorList>
    </citation>
    <scope>NUCLEOTIDE SEQUENCE [LARGE SCALE GENOMIC DNA]</scope>
    <source>
        <strain evidence="2">S2</strain>
        <tissue evidence="2">Leaf</tissue>
    </source>
</reference>